<keyword evidence="4" id="KW-0472">Membrane</keyword>
<keyword evidence="1" id="KW-0378">Hydrolase</keyword>
<dbReference type="CDD" id="cd00161">
    <property type="entry name" value="beta-trefoil_Ricin-like"/>
    <property type="match status" value="1"/>
</dbReference>
<evidence type="ECO:0000256" key="2">
    <source>
        <dbReference type="ARBA" id="ARBA00023326"/>
    </source>
</evidence>
<dbReference type="PROSITE" id="PS50853">
    <property type="entry name" value="FN3"/>
    <property type="match status" value="1"/>
</dbReference>
<dbReference type="InterPro" id="IPR035992">
    <property type="entry name" value="Ricin_B-like_lectins"/>
</dbReference>
<accession>A0A8J3YU16</accession>
<dbReference type="GO" id="GO:0008237">
    <property type="term" value="F:metallopeptidase activity"/>
    <property type="evidence" value="ECO:0007669"/>
    <property type="project" value="InterPro"/>
</dbReference>
<feature type="region of interest" description="Disordered" evidence="3">
    <location>
        <begin position="385"/>
        <end position="456"/>
    </location>
</feature>
<dbReference type="SUPFAM" id="SSF55486">
    <property type="entry name" value="Metalloproteases ('zincins'), catalytic domain"/>
    <property type="match status" value="1"/>
</dbReference>
<keyword evidence="4" id="KW-1133">Transmembrane helix</keyword>
<feature type="compositionally biased region" description="Low complexity" evidence="3">
    <location>
        <begin position="418"/>
        <end position="437"/>
    </location>
</feature>
<dbReference type="AlphaFoldDB" id="A0A8J3YU16"/>
<feature type="compositionally biased region" description="Pro residues" evidence="3">
    <location>
        <begin position="408"/>
        <end position="417"/>
    </location>
</feature>
<dbReference type="PROSITE" id="PS50231">
    <property type="entry name" value="RICIN_B_LECTIN"/>
    <property type="match status" value="1"/>
</dbReference>
<dbReference type="SUPFAM" id="SSF50370">
    <property type="entry name" value="Ricin B-like lectins"/>
    <property type="match status" value="1"/>
</dbReference>
<protein>
    <recommendedName>
        <fullName evidence="5">Fibronectin type-III domain-containing protein</fullName>
    </recommendedName>
</protein>
<evidence type="ECO:0000256" key="3">
    <source>
        <dbReference type="SAM" id="MobiDB-lite"/>
    </source>
</evidence>
<dbReference type="Proteomes" id="UP000619260">
    <property type="component" value="Unassembled WGS sequence"/>
</dbReference>
<feature type="domain" description="Fibronectin type-III" evidence="5">
    <location>
        <begin position="437"/>
        <end position="533"/>
    </location>
</feature>
<keyword evidence="2" id="KW-0624">Polysaccharide degradation</keyword>
<evidence type="ECO:0000259" key="5">
    <source>
        <dbReference type="PROSITE" id="PS50853"/>
    </source>
</evidence>
<evidence type="ECO:0000256" key="1">
    <source>
        <dbReference type="ARBA" id="ARBA00023295"/>
    </source>
</evidence>
<reference evidence="6" key="1">
    <citation type="submission" date="2021-01" db="EMBL/GenBank/DDBJ databases">
        <title>Whole genome shotgun sequence of Virgisporangium aliadipatigenens NBRC 105644.</title>
        <authorList>
            <person name="Komaki H."/>
            <person name="Tamura T."/>
        </authorList>
    </citation>
    <scope>NUCLEOTIDE SEQUENCE</scope>
    <source>
        <strain evidence="6">NBRC 105644</strain>
    </source>
</reference>
<dbReference type="SUPFAM" id="SSF49265">
    <property type="entry name" value="Fibronectin type III"/>
    <property type="match status" value="1"/>
</dbReference>
<dbReference type="GO" id="GO:0000272">
    <property type="term" value="P:polysaccharide catabolic process"/>
    <property type="evidence" value="ECO:0007669"/>
    <property type="project" value="UniProtKB-KW"/>
</dbReference>
<sequence length="676" mass="70524">MPGKPGKRRSRRVIVAGYVTALTLAAAVPVGGGLLYSYFSYDGPEPIKAAPANNPEQGLMYTGLQPAPKGDPCVGAYKLPDGSCTHGPDAPPPGVNFKETPAPLAAAADTPTVPATDQVAGPKDTDIAGESAADNGVSLAPASDGDQAVELVNGIACDGDGVSGKRVQVLYVRDASTPSQFAKYVETFRTWAAGVDAIYNSSAQDTGGERHVRYVTTSDCKVDVQEVAVPDGSMADFGKSADALKKLGYGRTDRTYMMFADSKVYCGIGYFAGDTRKGSVNRSNTGPWYGRSDTGCWGAHTAAHELGHNLGAVNNNSPNSSKAGHCNDEYDVMCYQENGQTIVYKCNDRNKFEQKLDCNHDDYYNTNPSAGSYLANNWNVADNEFLIKGSGSGGNPDPSPSPSTQSPSPRPPSPSPSKSPTGGPTSPTAGPSPTGGSPKPPSPTGSPSPTDGTGTLKELSATATTSTQTRLSWPAAPNRARYTLVVNGGRYNLGRQAGVVVAGLRPSTAYTFQVLLSNGTPWTKTLTVTTPAAANTPAAGQWFNLTNALNGSVATFFGGNRGDGSPLLAGRSSGVANQQWKLEKVDGTEKFRLRSKATDRCIGAYQGKPAAGTPLVQTDCAGATEFTLTSTAFGTSLTTGDGLVIGVGHGQYWQQRLLTLQKSSGARHQSWTFAKA</sequence>
<keyword evidence="4" id="KW-0812">Transmembrane</keyword>
<dbReference type="EMBL" id="BOPF01000038">
    <property type="protein sequence ID" value="GIJ50642.1"/>
    <property type="molecule type" value="Genomic_DNA"/>
</dbReference>
<evidence type="ECO:0000256" key="4">
    <source>
        <dbReference type="SAM" id="Phobius"/>
    </source>
</evidence>
<evidence type="ECO:0000313" key="6">
    <source>
        <dbReference type="EMBL" id="GIJ50642.1"/>
    </source>
</evidence>
<name>A0A8J3YU16_9ACTN</name>
<keyword evidence="1" id="KW-0326">Glycosidase</keyword>
<dbReference type="Gene3D" id="3.40.390.10">
    <property type="entry name" value="Collagenase (Catalytic Domain)"/>
    <property type="match status" value="1"/>
</dbReference>
<feature type="transmembrane region" description="Helical" evidence="4">
    <location>
        <begin position="12"/>
        <end position="39"/>
    </location>
</feature>
<dbReference type="InterPro" id="IPR036116">
    <property type="entry name" value="FN3_sf"/>
</dbReference>
<dbReference type="RefSeq" id="WP_203904072.1">
    <property type="nucleotide sequence ID" value="NZ_BOPF01000038.1"/>
</dbReference>
<dbReference type="InterPro" id="IPR024079">
    <property type="entry name" value="MetalloPept_cat_dom_sf"/>
</dbReference>
<dbReference type="InterPro" id="IPR003961">
    <property type="entry name" value="FN3_dom"/>
</dbReference>
<dbReference type="GO" id="GO:0016798">
    <property type="term" value="F:hydrolase activity, acting on glycosyl bonds"/>
    <property type="evidence" value="ECO:0007669"/>
    <property type="project" value="UniProtKB-KW"/>
</dbReference>
<comment type="caution">
    <text evidence="6">The sequence shown here is derived from an EMBL/GenBank/DDBJ whole genome shotgun (WGS) entry which is preliminary data.</text>
</comment>
<dbReference type="InterPro" id="IPR000772">
    <property type="entry name" value="Ricin_B_lectin"/>
</dbReference>
<gene>
    <name evidence="6" type="ORF">Val02_75280</name>
</gene>
<dbReference type="Gene3D" id="2.80.10.50">
    <property type="match status" value="1"/>
</dbReference>
<proteinExistence type="predicted"/>
<organism evidence="6 7">
    <name type="scientific">Virgisporangium aliadipatigenens</name>
    <dbReference type="NCBI Taxonomy" id="741659"/>
    <lineage>
        <taxon>Bacteria</taxon>
        <taxon>Bacillati</taxon>
        <taxon>Actinomycetota</taxon>
        <taxon>Actinomycetes</taxon>
        <taxon>Micromonosporales</taxon>
        <taxon>Micromonosporaceae</taxon>
        <taxon>Virgisporangium</taxon>
    </lineage>
</organism>
<dbReference type="Pfam" id="PF14200">
    <property type="entry name" value="RicinB_lectin_2"/>
    <property type="match status" value="1"/>
</dbReference>
<keyword evidence="2" id="KW-0119">Carbohydrate metabolism</keyword>
<keyword evidence="7" id="KW-1185">Reference proteome</keyword>
<evidence type="ECO:0000313" key="7">
    <source>
        <dbReference type="Proteomes" id="UP000619260"/>
    </source>
</evidence>